<dbReference type="EMBL" id="CAVMJV010000003">
    <property type="protein sequence ID" value="CAK5018225.1"/>
    <property type="molecule type" value="Genomic_DNA"/>
</dbReference>
<sequence length="445" mass="50165">MEINPNNIIGLLSQVFPDSNNKTPVNSTERKLAQSLAAAINNWKEVDEVGEEVLEEVAELNDNLEEEELLSIEDDLSEDSTKQEEAIEDEDSGDVEAFAEEISNQKEEESEHDLDETASLNENNGEDDSLSMAGNLSVTSTKQEEPNEDENRDDVGIFRSFETMGLKSELLRGIYSYGFEKPAAIQQRVIKQFIIGRDIIALSPPGTGKTASFCIGLLQSICMYHRETQALVLAHTRDGAVNIQKAILAIGDYLDVQCHACVGGTNIHEDRRKLDYGQHIVTGTPGRVFDMIRRRNLRTRSIKLLVIDEADELLGNSFREQVIFVCSKSTPDLDEMATRLMTVPVRIVIKSDINECAQFYINANPKEWKPDILFDLVDLMDATPIVNMLKETTGDEANCFCLHSGLKRNERVEIIKKFRESDERFVMVKKFLFLFSWNRDGTSAK</sequence>
<protein>
    <submittedName>
        <fullName evidence="1">Uncharacterized protein</fullName>
    </submittedName>
</protein>
<keyword evidence="2" id="KW-1185">Reference proteome</keyword>
<comment type="caution">
    <text evidence="1">The sequence shown here is derived from an EMBL/GenBank/DDBJ whole genome shotgun (WGS) entry which is preliminary data.</text>
</comment>
<accession>A0ACB0XUB3</accession>
<dbReference type="Proteomes" id="UP001497535">
    <property type="component" value="Unassembled WGS sequence"/>
</dbReference>
<evidence type="ECO:0000313" key="2">
    <source>
        <dbReference type="Proteomes" id="UP001497535"/>
    </source>
</evidence>
<gene>
    <name evidence="1" type="ORF">MENTE1834_LOCUS3764</name>
</gene>
<name>A0ACB0XUB3_MELEN</name>
<reference evidence="1" key="1">
    <citation type="submission" date="2023-11" db="EMBL/GenBank/DDBJ databases">
        <authorList>
            <person name="Poullet M."/>
        </authorList>
    </citation>
    <scope>NUCLEOTIDE SEQUENCE</scope>
    <source>
        <strain evidence="1">E1834</strain>
    </source>
</reference>
<organism evidence="1 2">
    <name type="scientific">Meloidogyne enterolobii</name>
    <name type="common">Root-knot nematode worm</name>
    <name type="synonym">Meloidogyne mayaguensis</name>
    <dbReference type="NCBI Taxonomy" id="390850"/>
    <lineage>
        <taxon>Eukaryota</taxon>
        <taxon>Metazoa</taxon>
        <taxon>Ecdysozoa</taxon>
        <taxon>Nematoda</taxon>
        <taxon>Chromadorea</taxon>
        <taxon>Rhabditida</taxon>
        <taxon>Tylenchina</taxon>
        <taxon>Tylenchomorpha</taxon>
        <taxon>Tylenchoidea</taxon>
        <taxon>Meloidogynidae</taxon>
        <taxon>Meloidogyninae</taxon>
        <taxon>Meloidogyne</taxon>
    </lineage>
</organism>
<evidence type="ECO:0000313" key="1">
    <source>
        <dbReference type="EMBL" id="CAK5018225.1"/>
    </source>
</evidence>
<proteinExistence type="predicted"/>